<dbReference type="GeneID" id="68110948"/>
<gene>
    <name evidence="2" type="ORF">FDP41_003730</name>
</gene>
<dbReference type="InterPro" id="IPR038498">
    <property type="entry name" value="OspF/SpvC_sf"/>
</dbReference>
<dbReference type="VEuPathDB" id="AmoebaDB:NF0077960"/>
<dbReference type="OMA" id="WIAQALC"/>
<dbReference type="EMBL" id="VFQX01000035">
    <property type="protein sequence ID" value="KAF0977077.1"/>
    <property type="molecule type" value="Genomic_DNA"/>
</dbReference>
<keyword evidence="1" id="KW-1133">Transmembrane helix</keyword>
<dbReference type="Gene3D" id="3.30.2430.10">
    <property type="entry name" value="phosphothreonine lyase"/>
    <property type="match status" value="1"/>
</dbReference>
<keyword evidence="1" id="KW-0472">Membrane</keyword>
<dbReference type="VEuPathDB" id="AmoebaDB:FDP41_003730"/>
<feature type="transmembrane region" description="Helical" evidence="1">
    <location>
        <begin position="346"/>
        <end position="363"/>
    </location>
</feature>
<comment type="caution">
    <text evidence="2">The sequence shown here is derived from an EMBL/GenBank/DDBJ whole genome shotgun (WGS) entry which is preliminary data.</text>
</comment>
<sequence length="365" mass="42642">MKPKPKPNSTGGEVFMVEEQDTVPDDSDASLSLVFNYEKLVQDRSKMHKLNGYYIGASNNFVRVFTLNGRKYWIAQALCNHRAPDYKIHFSVVPQDVPKAFQCIAKHFYQRKLKFGMKAIMIDKETENKSMMNDQFKWDTHAGGEKSFTLEWPQSMRGREITLYIYRYYEIEKLKQVREFSCSHEECDHDVMNNQFISINEYSIHEVNGKYHHSHFMEFTSHPFKQFELTREDEESLSFLRKWVFEVEEILERENIQSNGCADGDLPLGLKYASFRNESFIPVVIQDNNRSDSDSHVTSSNGVNELFRYPPNYAGWNAANYEEAESLAENFKNTTMNRFSAMLCDYSPFVLFFLIPVTIGVITNH</sequence>
<keyword evidence="1" id="KW-0812">Transmembrane</keyword>
<evidence type="ECO:0000313" key="3">
    <source>
        <dbReference type="Proteomes" id="UP000444721"/>
    </source>
</evidence>
<dbReference type="OrthoDB" id="417680at2759"/>
<dbReference type="AlphaFoldDB" id="A0A6A5BJB9"/>
<dbReference type="RefSeq" id="XP_044561790.1">
    <property type="nucleotide sequence ID" value="XM_044707067.1"/>
</dbReference>
<keyword evidence="3" id="KW-1185">Reference proteome</keyword>
<proteinExistence type="predicted"/>
<dbReference type="Proteomes" id="UP000444721">
    <property type="component" value="Unassembled WGS sequence"/>
</dbReference>
<evidence type="ECO:0000256" key="1">
    <source>
        <dbReference type="SAM" id="Phobius"/>
    </source>
</evidence>
<dbReference type="VEuPathDB" id="AmoebaDB:NfTy_064800"/>
<name>A0A6A5BJB9_NAEFO</name>
<reference evidence="2 3" key="1">
    <citation type="journal article" date="2019" name="Sci. Rep.">
        <title>Nanopore sequencing improves the draft genome of the human pathogenic amoeba Naegleria fowleri.</title>
        <authorList>
            <person name="Liechti N."/>
            <person name="Schurch N."/>
            <person name="Bruggmann R."/>
            <person name="Wittwer M."/>
        </authorList>
    </citation>
    <scope>NUCLEOTIDE SEQUENCE [LARGE SCALE GENOMIC DNA]</scope>
    <source>
        <strain evidence="2 3">ATCC 30894</strain>
    </source>
</reference>
<evidence type="ECO:0000313" key="2">
    <source>
        <dbReference type="EMBL" id="KAF0977077.1"/>
    </source>
</evidence>
<accession>A0A6A5BJB9</accession>
<protein>
    <submittedName>
        <fullName evidence="2">Uncharacterized protein</fullName>
    </submittedName>
</protein>
<organism evidence="2 3">
    <name type="scientific">Naegleria fowleri</name>
    <name type="common">Brain eating amoeba</name>
    <dbReference type="NCBI Taxonomy" id="5763"/>
    <lineage>
        <taxon>Eukaryota</taxon>
        <taxon>Discoba</taxon>
        <taxon>Heterolobosea</taxon>
        <taxon>Tetramitia</taxon>
        <taxon>Eutetramitia</taxon>
        <taxon>Vahlkampfiidae</taxon>
        <taxon>Naegleria</taxon>
    </lineage>
</organism>